<dbReference type="Pfam" id="PF18204">
    <property type="entry name" value="PGF-CTERM"/>
    <property type="match status" value="1"/>
</dbReference>
<evidence type="ECO:0000259" key="2">
    <source>
        <dbReference type="PROSITE" id="PS50093"/>
    </source>
</evidence>
<evidence type="ECO:0000313" key="4">
    <source>
        <dbReference type="EMBL" id="QNO52872.1"/>
    </source>
</evidence>
<dbReference type="EMBL" id="MT631477">
    <property type="protein sequence ID" value="QNO51737.1"/>
    <property type="molecule type" value="Genomic_DNA"/>
</dbReference>
<organism evidence="3">
    <name type="scientific">Candidatus Methanophagaceae archaeon ANME-1 ERB6</name>
    <dbReference type="NCBI Taxonomy" id="2759912"/>
    <lineage>
        <taxon>Archaea</taxon>
        <taxon>Methanobacteriati</taxon>
        <taxon>Methanobacteriota</taxon>
        <taxon>Stenosarchaea group</taxon>
        <taxon>Methanomicrobia</taxon>
        <taxon>Candidatus Methanophagales</taxon>
        <taxon>Candidatus Methanophagaceae</taxon>
    </lineage>
</organism>
<keyword evidence="1" id="KW-0732">Signal</keyword>
<accession>A0A7G9YUQ3</accession>
<dbReference type="Gene3D" id="2.60.40.10">
    <property type="entry name" value="Immunoglobulins"/>
    <property type="match status" value="1"/>
</dbReference>
<proteinExistence type="predicted"/>
<evidence type="ECO:0000256" key="1">
    <source>
        <dbReference type="ARBA" id="ARBA00022729"/>
    </source>
</evidence>
<evidence type="ECO:0000313" key="3">
    <source>
        <dbReference type="EMBL" id="QNO51737.1"/>
    </source>
</evidence>
<dbReference type="InterPro" id="IPR035986">
    <property type="entry name" value="PKD_dom_sf"/>
</dbReference>
<dbReference type="InterPro" id="IPR022409">
    <property type="entry name" value="PKD/Chitinase_dom"/>
</dbReference>
<sequence length="309" mass="34560">MGKYTKVTVVIVLCVLAVSAGSIVDTKFQKPVISVSSSVFEGGKEMTIYNDGRVTSREYHIYPNSKRITIREGNVSEEEINALLNLFSNLTEYEYTVTLTENIKHLFEPFGNAKISCIPLNKSLSLGLRPPSFPEPETVTITAKELLERIDKIYAGAEISEIRDEFAGPYRISLNIEPYAESYGVNQIITFNASLRWLPFTNRTKSHDKTLRYSYTLADNYTAEWDFGDGSKGYGEIVSHSYSSPGNYRVKLRVSTARGGVEIHGTERYRTINITPPPTVTPAQSPKVSGFEAVFTIAGLLVVAYLRRR</sequence>
<name>A0A7G9YUQ3_9EURY</name>
<dbReference type="PROSITE" id="PS50093">
    <property type="entry name" value="PKD"/>
    <property type="match status" value="1"/>
</dbReference>
<dbReference type="EMBL" id="MT631524">
    <property type="protein sequence ID" value="QNO52872.1"/>
    <property type="molecule type" value="Genomic_DNA"/>
</dbReference>
<dbReference type="SUPFAM" id="SSF49299">
    <property type="entry name" value="PKD domain"/>
    <property type="match status" value="1"/>
</dbReference>
<reference evidence="3" key="1">
    <citation type="submission" date="2020-06" db="EMBL/GenBank/DDBJ databases">
        <title>Unique genomic features of the anaerobic methanotrophic archaea.</title>
        <authorList>
            <person name="Chadwick G.L."/>
            <person name="Skennerton C.T."/>
            <person name="Laso-Perez R."/>
            <person name="Leu A.O."/>
            <person name="Speth D.R."/>
            <person name="Yu H."/>
            <person name="Morgan-Lang C."/>
            <person name="Hatzenpichler R."/>
            <person name="Goudeau D."/>
            <person name="Malmstrom R."/>
            <person name="Brazelton W.J."/>
            <person name="Woyke T."/>
            <person name="Hallam S.J."/>
            <person name="Tyson G.W."/>
            <person name="Wegener G."/>
            <person name="Boetius A."/>
            <person name="Orphan V."/>
        </authorList>
    </citation>
    <scope>NUCLEOTIDE SEQUENCE</scope>
</reference>
<protein>
    <recommendedName>
        <fullName evidence="2">PKD domain-containing protein</fullName>
    </recommendedName>
</protein>
<dbReference type="SMART" id="SM00089">
    <property type="entry name" value="PKD"/>
    <property type="match status" value="1"/>
</dbReference>
<feature type="domain" description="PKD" evidence="2">
    <location>
        <begin position="219"/>
        <end position="259"/>
    </location>
</feature>
<dbReference type="AlphaFoldDB" id="A0A7G9YUQ3"/>
<dbReference type="Pfam" id="PF18911">
    <property type="entry name" value="PKD_4"/>
    <property type="match status" value="1"/>
</dbReference>
<dbReference type="InterPro" id="IPR013783">
    <property type="entry name" value="Ig-like_fold"/>
</dbReference>
<dbReference type="CDD" id="cd00146">
    <property type="entry name" value="PKD"/>
    <property type="match status" value="1"/>
</dbReference>
<dbReference type="InterPro" id="IPR000601">
    <property type="entry name" value="PKD_dom"/>
</dbReference>
<gene>
    <name evidence="4" type="ORF">DOLIJACH_00007</name>
    <name evidence="3" type="ORF">LBHPMFOL_00006</name>
</gene>
<dbReference type="InterPro" id="IPR026371">
    <property type="entry name" value="PGF_CTERM"/>
</dbReference>